<dbReference type="AlphaFoldDB" id="T4VIW1"/>
<organism evidence="8 9">
    <name type="scientific">Paraclostridium bifermentans ATCC 638 = DSM 14991</name>
    <dbReference type="NCBI Taxonomy" id="1233171"/>
    <lineage>
        <taxon>Bacteria</taxon>
        <taxon>Bacillati</taxon>
        <taxon>Bacillota</taxon>
        <taxon>Clostridia</taxon>
        <taxon>Peptostreptococcales</taxon>
        <taxon>Peptostreptococcaceae</taxon>
        <taxon>Paraclostridium</taxon>
    </lineage>
</organism>
<proteinExistence type="inferred from homology"/>
<dbReference type="GO" id="GO:0071973">
    <property type="term" value="P:bacterial-type flagellum-dependent cell motility"/>
    <property type="evidence" value="ECO:0007669"/>
    <property type="project" value="TreeGrafter"/>
</dbReference>
<dbReference type="PATRIC" id="fig|1233171.3.peg.2465"/>
<feature type="domain" description="Flagellar hook-associated protein 2 N-terminal" evidence="6">
    <location>
        <begin position="17"/>
        <end position="117"/>
    </location>
</feature>
<feature type="coiled-coil region" evidence="5">
    <location>
        <begin position="621"/>
        <end position="673"/>
    </location>
</feature>
<dbReference type="Pfam" id="PF02465">
    <property type="entry name" value="FliD_N"/>
    <property type="match status" value="1"/>
</dbReference>
<keyword evidence="5" id="KW-0964">Secreted</keyword>
<name>T4VIW1_PARBF</name>
<evidence type="ECO:0000256" key="2">
    <source>
        <dbReference type="ARBA" id="ARBA00011255"/>
    </source>
</evidence>
<evidence type="ECO:0000256" key="3">
    <source>
        <dbReference type="ARBA" id="ARBA00023054"/>
    </source>
</evidence>
<comment type="caution">
    <text evidence="8">The sequence shown here is derived from an EMBL/GenBank/DDBJ whole genome shotgun (WGS) entry which is preliminary data.</text>
</comment>
<comment type="subunit">
    <text evidence="2 5">Homopentamer.</text>
</comment>
<evidence type="ECO:0000313" key="9">
    <source>
        <dbReference type="Proteomes" id="UP000015688"/>
    </source>
</evidence>
<keyword evidence="8" id="KW-0966">Cell projection</keyword>
<evidence type="ECO:0000259" key="7">
    <source>
        <dbReference type="Pfam" id="PF07195"/>
    </source>
</evidence>
<evidence type="ECO:0000259" key="6">
    <source>
        <dbReference type="Pfam" id="PF02465"/>
    </source>
</evidence>
<keyword evidence="3 5" id="KW-0175">Coiled coil</keyword>
<dbReference type="GO" id="GO:0007155">
    <property type="term" value="P:cell adhesion"/>
    <property type="evidence" value="ECO:0007669"/>
    <property type="project" value="InterPro"/>
</dbReference>
<dbReference type="Pfam" id="PF07196">
    <property type="entry name" value="Flagellin_IN"/>
    <property type="match status" value="3"/>
</dbReference>
<dbReference type="EMBL" id="AVNC01000015">
    <property type="protein sequence ID" value="EQK43634.1"/>
    <property type="molecule type" value="Genomic_DNA"/>
</dbReference>
<keyword evidence="4 5" id="KW-0975">Bacterial flagellum</keyword>
<dbReference type="GO" id="GO:0009424">
    <property type="term" value="C:bacterial-type flagellum hook"/>
    <property type="evidence" value="ECO:0007669"/>
    <property type="project" value="UniProtKB-UniRule"/>
</dbReference>
<sequence length="676" mass="74801">MSSVKSVSSTRIPGLATGMDTDQMIKDMLTGEQNKVDKAKQKEQITKWQQESYREIIKNVKGLYDKYFSATSPDFILGSKVFSTVMINSSNSNVISAVAGAGANKIDYKFKVDEMAKPPRIETSSIKIDKNKTMEEQGFISVDGKSEITINGVNISISGKDKINDIVDKINKKFPNGEIKATYSEMTGKFTVEGNKTGKSQSINVQGDLFNKLGMLKDTSISIVSKKIDINKTLKEQGIEGEISINGNIIKIDEGDNISDLVNKINATDKGVKAKLEDGQLKITSNSNKGIELTGKAFEKMGIDVNNSEVSITNLDKDKPLLEQGITSPLKINGKEIKIDEKDTVSSLVDKINKEIPGTSATLDETTGEIKIQSKDVLSFENFGGIASISKPKTQAITTQAIQGSNNKVTVYDKDGKTALNTITEESNSFTIDNITYNVNGINPDGDLVSMSSSEDTKQTVEKLQAFLNDYNKMMDDIYKDVTEKKNRDYPPLTDAQKEEMSEEEIEKWEKKAKEGMLKNDRELRSFMEDMKKAIFEPIGDLGVTLSDIGIKSDDDYNKPGQLNLDVDKFTKALKEDGDLVYKATTGAFGKIKDVTYKYAGSSGSVFVKKAGMEKTSSAVNNLFSEQLKRQEAQIKNLNRKMKEKESDLYKKFARLEANMNKLNSQMAYLTNSMGM</sequence>
<dbReference type="GO" id="GO:0009421">
    <property type="term" value="C:bacterial-type flagellum filament cap"/>
    <property type="evidence" value="ECO:0007669"/>
    <property type="project" value="InterPro"/>
</dbReference>
<feature type="domain" description="Flagellar hook-associated protein 2 C-terminal" evidence="7">
    <location>
        <begin position="422"/>
        <end position="665"/>
    </location>
</feature>
<dbReference type="GeneID" id="67473417"/>
<evidence type="ECO:0000256" key="4">
    <source>
        <dbReference type="ARBA" id="ARBA00023143"/>
    </source>
</evidence>
<dbReference type="RefSeq" id="WP_021433683.1">
    <property type="nucleotide sequence ID" value="NZ_AVNC01000015.1"/>
</dbReference>
<evidence type="ECO:0000256" key="5">
    <source>
        <dbReference type="RuleBase" id="RU362066"/>
    </source>
</evidence>
<dbReference type="Proteomes" id="UP000015688">
    <property type="component" value="Unassembled WGS sequence"/>
</dbReference>
<comment type="function">
    <text evidence="5">Required for morphogenesis and for the elongation of the flagellar filament by facilitating polymerization of the flagellin monomers at the tip of growing filament. Forms a capping structure, which prevents flagellin subunits (transported through the central channel of the flagellum) from leaking out without polymerization at the distal end.</text>
</comment>
<evidence type="ECO:0000313" key="8">
    <source>
        <dbReference type="EMBL" id="EQK43634.1"/>
    </source>
</evidence>
<dbReference type="Pfam" id="PF07195">
    <property type="entry name" value="FliD_C"/>
    <property type="match status" value="1"/>
</dbReference>
<dbReference type="GO" id="GO:0005576">
    <property type="term" value="C:extracellular region"/>
    <property type="evidence" value="ECO:0007669"/>
    <property type="project" value="UniProtKB-SubCell"/>
</dbReference>
<keyword evidence="8" id="KW-0282">Flagellum</keyword>
<dbReference type="InterPro" id="IPR003481">
    <property type="entry name" value="FliD_N"/>
</dbReference>
<dbReference type="InterPro" id="IPR010810">
    <property type="entry name" value="Flagellin_hook_IN_motif"/>
</dbReference>
<gene>
    <name evidence="8" type="ORF">C672_2578</name>
</gene>
<dbReference type="PANTHER" id="PTHR30288">
    <property type="entry name" value="FLAGELLAR CAP/ASSEMBLY PROTEIN FLID"/>
    <property type="match status" value="1"/>
</dbReference>
<dbReference type="PANTHER" id="PTHR30288:SF0">
    <property type="entry name" value="FLAGELLAR HOOK-ASSOCIATED PROTEIN 2"/>
    <property type="match status" value="1"/>
</dbReference>
<accession>T4VIW1</accession>
<dbReference type="InterPro" id="IPR010809">
    <property type="entry name" value="FliD_C"/>
</dbReference>
<evidence type="ECO:0000256" key="1">
    <source>
        <dbReference type="ARBA" id="ARBA00009764"/>
    </source>
</evidence>
<dbReference type="InterPro" id="IPR040026">
    <property type="entry name" value="FliD"/>
</dbReference>
<comment type="subcellular location">
    <subcellularLocation>
        <location evidence="5">Secreted</location>
    </subcellularLocation>
    <subcellularLocation>
        <location evidence="5">Bacterial flagellum</location>
    </subcellularLocation>
</comment>
<keyword evidence="8" id="KW-0969">Cilium</keyword>
<reference evidence="8 9" key="1">
    <citation type="submission" date="2013-06" db="EMBL/GenBank/DDBJ databases">
        <authorList>
            <person name="Walk S."/>
            <person name="Aronoff D."/>
            <person name="Young V.Y."/>
            <person name="Marsh J."/>
            <person name="Harrison L."/>
            <person name="Daugherty S.C."/>
            <person name="Shefchek K.A."/>
            <person name="Hine E.E."/>
            <person name="Tallon L.J."/>
            <person name="Sadzewicz L.K."/>
            <person name="Rasko D.A."/>
        </authorList>
    </citation>
    <scope>NUCLEOTIDE SEQUENCE [LARGE SCALE GENOMIC DNA]</scope>
    <source>
        <strain evidence="8 9">ATCC 638</strain>
    </source>
</reference>
<protein>
    <recommendedName>
        <fullName evidence="5">Flagellar hook-associated protein 2</fullName>
        <shortName evidence="5">HAP2</shortName>
    </recommendedName>
    <alternativeName>
        <fullName evidence="5">Flagellar cap protein</fullName>
    </alternativeName>
</protein>
<comment type="similarity">
    <text evidence="1 5">Belongs to the FliD family.</text>
</comment>